<dbReference type="Proteomes" id="UP000231701">
    <property type="component" value="Chromosome"/>
</dbReference>
<name>A0A2K8L0W0_MARES</name>
<evidence type="ECO:0000256" key="1">
    <source>
        <dbReference type="ARBA" id="ARBA00022490"/>
    </source>
</evidence>
<keyword evidence="1 6" id="KW-0963">Cytoplasm</keyword>
<evidence type="ECO:0000313" key="8">
    <source>
        <dbReference type="Proteomes" id="UP000231701"/>
    </source>
</evidence>
<dbReference type="AlphaFoldDB" id="A0A2K8L0W0"/>
<gene>
    <name evidence="6" type="primary">rsmG</name>
    <name evidence="7" type="ORF">Ga0123461_2479</name>
</gene>
<evidence type="ECO:0000256" key="4">
    <source>
        <dbReference type="ARBA" id="ARBA00022679"/>
    </source>
</evidence>
<dbReference type="RefSeq" id="WP_100278587.1">
    <property type="nucleotide sequence ID" value="NZ_CP018799.1"/>
</dbReference>
<keyword evidence="8" id="KW-1185">Reference proteome</keyword>
<evidence type="ECO:0000256" key="5">
    <source>
        <dbReference type="ARBA" id="ARBA00022691"/>
    </source>
</evidence>
<reference evidence="7 8" key="1">
    <citation type="submission" date="2016-12" db="EMBL/GenBank/DDBJ databases">
        <title>Isolation and genomic insights into novel planktonic Zetaproteobacteria from stratified waters of the Chesapeake Bay.</title>
        <authorList>
            <person name="McAllister S.M."/>
            <person name="Kato S."/>
            <person name="Chan C.S."/>
            <person name="Chiu B.K."/>
            <person name="Field E.K."/>
        </authorList>
    </citation>
    <scope>NUCLEOTIDE SEQUENCE [LARGE SCALE GENOMIC DNA]</scope>
    <source>
        <strain evidence="7 8">CP-5</strain>
    </source>
</reference>
<keyword evidence="2 6" id="KW-0698">rRNA processing</keyword>
<sequence>MICDAYVEEVMKFRRALNLTSISNPELFHARFIKPSLALAEWVPEEGRMLDVGSGMGVPGIPLLIARPGIVGVLVERRKKRAEFLRHVVRKLKLNAEVYDADINDLPSLHVDICVARAVTDEEMLLQMCSPHANANALAVLPVPLSHSPGKIKGWALSSEQDLKITSEGDGIQRIRCYRYCDELQGGFT</sequence>
<evidence type="ECO:0000256" key="2">
    <source>
        <dbReference type="ARBA" id="ARBA00022552"/>
    </source>
</evidence>
<dbReference type="Pfam" id="PF02527">
    <property type="entry name" value="GidB"/>
    <property type="match status" value="1"/>
</dbReference>
<protein>
    <recommendedName>
        <fullName evidence="6">Ribosomal RNA small subunit methyltransferase G</fullName>
        <ecNumber evidence="6">2.1.1.170</ecNumber>
    </recommendedName>
    <alternativeName>
        <fullName evidence="6">16S rRNA 7-methylguanosine methyltransferase</fullName>
        <shortName evidence="6">16S rRNA m7G methyltransferase</shortName>
    </alternativeName>
</protein>
<dbReference type="InterPro" id="IPR003682">
    <property type="entry name" value="rRNA_ssu_MeTfrase_G"/>
</dbReference>
<dbReference type="Gene3D" id="3.40.50.150">
    <property type="entry name" value="Vaccinia Virus protein VP39"/>
    <property type="match status" value="1"/>
</dbReference>
<dbReference type="CDD" id="cd02440">
    <property type="entry name" value="AdoMet_MTases"/>
    <property type="match status" value="1"/>
</dbReference>
<comment type="caution">
    <text evidence="6">Lacks conserved residue(s) required for the propagation of feature annotation.</text>
</comment>
<keyword evidence="3 6" id="KW-0489">Methyltransferase</keyword>
<keyword evidence="4 6" id="KW-0808">Transferase</keyword>
<feature type="binding site" evidence="6">
    <location>
        <position position="117"/>
    </location>
    <ligand>
        <name>S-adenosyl-L-methionine</name>
        <dbReference type="ChEBI" id="CHEBI:59789"/>
    </ligand>
</feature>
<dbReference type="HAMAP" id="MF_00074">
    <property type="entry name" value="16SrRNA_methyltr_G"/>
    <property type="match status" value="1"/>
</dbReference>
<comment type="subcellular location">
    <subcellularLocation>
        <location evidence="6">Cytoplasm</location>
    </subcellularLocation>
</comment>
<evidence type="ECO:0000256" key="6">
    <source>
        <dbReference type="HAMAP-Rule" id="MF_00074"/>
    </source>
</evidence>
<proteinExistence type="inferred from homology"/>
<dbReference type="OrthoDB" id="9814979at2"/>
<evidence type="ECO:0000256" key="3">
    <source>
        <dbReference type="ARBA" id="ARBA00022603"/>
    </source>
</evidence>
<dbReference type="GO" id="GO:0070043">
    <property type="term" value="F:rRNA (guanine-N7-)-methyltransferase activity"/>
    <property type="evidence" value="ECO:0007669"/>
    <property type="project" value="UniProtKB-UniRule"/>
</dbReference>
<evidence type="ECO:0000313" key="7">
    <source>
        <dbReference type="EMBL" id="ATX80873.1"/>
    </source>
</evidence>
<comment type="similarity">
    <text evidence="6">Belongs to the methyltransferase superfamily. RNA methyltransferase RsmG family.</text>
</comment>
<dbReference type="GO" id="GO:0005829">
    <property type="term" value="C:cytosol"/>
    <property type="evidence" value="ECO:0007669"/>
    <property type="project" value="TreeGrafter"/>
</dbReference>
<dbReference type="EC" id="2.1.1.170" evidence="6"/>
<dbReference type="PANTHER" id="PTHR31760:SF0">
    <property type="entry name" value="S-ADENOSYL-L-METHIONINE-DEPENDENT METHYLTRANSFERASES SUPERFAMILY PROTEIN"/>
    <property type="match status" value="1"/>
</dbReference>
<comment type="catalytic activity">
    <reaction evidence="6">
        <text>guanosine(527) in 16S rRNA + S-adenosyl-L-methionine = N(7)-methylguanosine(527) in 16S rRNA + S-adenosyl-L-homocysteine</text>
        <dbReference type="Rhea" id="RHEA:42732"/>
        <dbReference type="Rhea" id="RHEA-COMP:10209"/>
        <dbReference type="Rhea" id="RHEA-COMP:10210"/>
        <dbReference type="ChEBI" id="CHEBI:57856"/>
        <dbReference type="ChEBI" id="CHEBI:59789"/>
        <dbReference type="ChEBI" id="CHEBI:74269"/>
        <dbReference type="ChEBI" id="CHEBI:74480"/>
        <dbReference type="EC" id="2.1.1.170"/>
    </reaction>
</comment>
<dbReference type="KEGG" id="maes:Ga0123461_2479"/>
<keyword evidence="5 6" id="KW-0949">S-adenosyl-L-methionine</keyword>
<accession>A0A2K8L0W0</accession>
<comment type="function">
    <text evidence="6">Specifically methylates the N7 position of guanine in position 527 of 16S rRNA.</text>
</comment>
<dbReference type="EMBL" id="CP018799">
    <property type="protein sequence ID" value="ATX80873.1"/>
    <property type="molecule type" value="Genomic_DNA"/>
</dbReference>
<dbReference type="SUPFAM" id="SSF53335">
    <property type="entry name" value="S-adenosyl-L-methionine-dependent methyltransferases"/>
    <property type="match status" value="1"/>
</dbReference>
<dbReference type="PANTHER" id="PTHR31760">
    <property type="entry name" value="S-ADENOSYL-L-METHIONINE-DEPENDENT METHYLTRANSFERASES SUPERFAMILY PROTEIN"/>
    <property type="match status" value="1"/>
</dbReference>
<feature type="binding site" evidence="6">
    <location>
        <position position="53"/>
    </location>
    <ligand>
        <name>S-adenosyl-L-methionine</name>
        <dbReference type="ChEBI" id="CHEBI:59789"/>
    </ligand>
</feature>
<dbReference type="InterPro" id="IPR029063">
    <property type="entry name" value="SAM-dependent_MTases_sf"/>
</dbReference>
<organism evidence="7 8">
    <name type="scientific">Mariprofundus aestuarium</name>
    <dbReference type="NCBI Taxonomy" id="1921086"/>
    <lineage>
        <taxon>Bacteria</taxon>
        <taxon>Pseudomonadati</taxon>
        <taxon>Pseudomonadota</taxon>
        <taxon>Candidatius Mariprofundia</taxon>
        <taxon>Mariprofundales</taxon>
        <taxon>Mariprofundaceae</taxon>
        <taxon>Mariprofundus</taxon>
    </lineage>
</organism>